<evidence type="ECO:0000256" key="1">
    <source>
        <dbReference type="SAM" id="MobiDB-lite"/>
    </source>
</evidence>
<dbReference type="EMBL" id="MCGR01000027">
    <property type="protein sequence ID" value="ORY79267.1"/>
    <property type="molecule type" value="Genomic_DNA"/>
</dbReference>
<proteinExistence type="predicted"/>
<feature type="transmembrane region" description="Helical" evidence="2">
    <location>
        <begin position="221"/>
        <end position="243"/>
    </location>
</feature>
<evidence type="ECO:0000259" key="3">
    <source>
        <dbReference type="Pfam" id="PF20152"/>
    </source>
</evidence>
<keyword evidence="2" id="KW-1133">Transmembrane helix</keyword>
<feature type="transmembrane region" description="Helical" evidence="2">
    <location>
        <begin position="131"/>
        <end position="156"/>
    </location>
</feature>
<feature type="transmembrane region" description="Helical" evidence="2">
    <location>
        <begin position="24"/>
        <end position="45"/>
    </location>
</feature>
<sequence length="360" mass="39191">MAATDLPLQSADQAFADAVLGPPFMGWATQILFAGIAFNMCFNYVSSSQFSADSRRLKLLLLGVMTCLVAQCCLTYIAMYHYGTWQLRDSVTLYGQTAADCWTTFPSGIVGAMVQSYLLKRASALFRRRWLRYLFIGFSALVILAGFFGAMLYVALSYLLRANELDKVPATLSFNFALGLWSFCSALVDLIITISLVFVLKAKIMGFSDRTDGILRKLIHLSVATAVPTTIVAIMGAALAFAFPDNEHATNSPTAFWLVLPSLYSCSFLSTLAAREKIRIEAHAPTAHLSRPQLSPSFLHAASFHQNELHATHAVHLGSSQYAGDLLMPSDALGAGSPRRAPVRSDSFDGAKEMEDGASQ</sequence>
<dbReference type="InParanoid" id="A0A1Y2F6H3"/>
<evidence type="ECO:0000256" key="2">
    <source>
        <dbReference type="SAM" id="Phobius"/>
    </source>
</evidence>
<protein>
    <recommendedName>
        <fullName evidence="3">DUF6534 domain-containing protein</fullName>
    </recommendedName>
</protein>
<reference evidence="4 5" key="1">
    <citation type="submission" date="2016-07" db="EMBL/GenBank/DDBJ databases">
        <title>Pervasive Adenine N6-methylation of Active Genes in Fungi.</title>
        <authorList>
            <consortium name="DOE Joint Genome Institute"/>
            <person name="Mondo S.J."/>
            <person name="Dannebaum R.O."/>
            <person name="Kuo R.C."/>
            <person name="Labutti K."/>
            <person name="Haridas S."/>
            <person name="Kuo A."/>
            <person name="Salamov A."/>
            <person name="Ahrendt S.R."/>
            <person name="Lipzen A."/>
            <person name="Sullivan W."/>
            <person name="Andreopoulos W.B."/>
            <person name="Clum A."/>
            <person name="Lindquist E."/>
            <person name="Daum C."/>
            <person name="Ramamoorthy G.K."/>
            <person name="Gryganskyi A."/>
            <person name="Culley D."/>
            <person name="Magnuson J.K."/>
            <person name="James T.Y."/>
            <person name="O'Malley M.A."/>
            <person name="Stajich J.E."/>
            <person name="Spatafora J.W."/>
            <person name="Visel A."/>
            <person name="Grigoriev I.V."/>
        </authorList>
    </citation>
    <scope>NUCLEOTIDE SEQUENCE [LARGE SCALE GENOMIC DNA]</scope>
    <source>
        <strain evidence="4 5">62-1032</strain>
    </source>
</reference>
<feature type="region of interest" description="Disordered" evidence="1">
    <location>
        <begin position="333"/>
        <end position="360"/>
    </location>
</feature>
<accession>A0A1Y2F6H3</accession>
<gene>
    <name evidence="4" type="ORF">BCR35DRAFT_332057</name>
</gene>
<dbReference type="Pfam" id="PF20152">
    <property type="entry name" value="DUF6534"/>
    <property type="match status" value="1"/>
</dbReference>
<dbReference type="AlphaFoldDB" id="A0A1Y2F6H3"/>
<feature type="compositionally biased region" description="Basic and acidic residues" evidence="1">
    <location>
        <begin position="346"/>
        <end position="360"/>
    </location>
</feature>
<name>A0A1Y2F6H3_9BASI</name>
<feature type="domain" description="DUF6534" evidence="3">
    <location>
        <begin position="185"/>
        <end position="276"/>
    </location>
</feature>
<evidence type="ECO:0000313" key="4">
    <source>
        <dbReference type="EMBL" id="ORY79267.1"/>
    </source>
</evidence>
<dbReference type="InterPro" id="IPR045339">
    <property type="entry name" value="DUF6534"/>
</dbReference>
<feature type="transmembrane region" description="Helical" evidence="2">
    <location>
        <begin position="176"/>
        <end position="200"/>
    </location>
</feature>
<keyword evidence="2" id="KW-0472">Membrane</keyword>
<feature type="transmembrane region" description="Helical" evidence="2">
    <location>
        <begin position="102"/>
        <end position="119"/>
    </location>
</feature>
<dbReference type="PANTHER" id="PTHR40465:SF1">
    <property type="entry name" value="DUF6534 DOMAIN-CONTAINING PROTEIN"/>
    <property type="match status" value="1"/>
</dbReference>
<feature type="transmembrane region" description="Helical" evidence="2">
    <location>
        <begin position="255"/>
        <end position="274"/>
    </location>
</feature>
<comment type="caution">
    <text evidence="4">The sequence shown here is derived from an EMBL/GenBank/DDBJ whole genome shotgun (WGS) entry which is preliminary data.</text>
</comment>
<organism evidence="4 5">
    <name type="scientific">Leucosporidium creatinivorum</name>
    <dbReference type="NCBI Taxonomy" id="106004"/>
    <lineage>
        <taxon>Eukaryota</taxon>
        <taxon>Fungi</taxon>
        <taxon>Dikarya</taxon>
        <taxon>Basidiomycota</taxon>
        <taxon>Pucciniomycotina</taxon>
        <taxon>Microbotryomycetes</taxon>
        <taxon>Leucosporidiales</taxon>
        <taxon>Leucosporidium</taxon>
    </lineage>
</organism>
<dbReference type="Proteomes" id="UP000193467">
    <property type="component" value="Unassembled WGS sequence"/>
</dbReference>
<dbReference type="PANTHER" id="PTHR40465">
    <property type="entry name" value="CHROMOSOME 1, WHOLE GENOME SHOTGUN SEQUENCE"/>
    <property type="match status" value="1"/>
</dbReference>
<feature type="transmembrane region" description="Helical" evidence="2">
    <location>
        <begin position="57"/>
        <end position="82"/>
    </location>
</feature>
<evidence type="ECO:0000313" key="5">
    <source>
        <dbReference type="Proteomes" id="UP000193467"/>
    </source>
</evidence>
<keyword evidence="5" id="KW-1185">Reference proteome</keyword>
<dbReference type="OrthoDB" id="2535531at2759"/>
<keyword evidence="2" id="KW-0812">Transmembrane</keyword>